<protein>
    <submittedName>
        <fullName evidence="1">Uncharacterized protein</fullName>
    </submittedName>
</protein>
<reference evidence="1" key="1">
    <citation type="submission" date="2014-09" db="EMBL/GenBank/DDBJ databases">
        <authorList>
            <person name="Magalhaes I.L.F."/>
            <person name="Oliveira U."/>
            <person name="Santos F.R."/>
            <person name="Vidigal T.H.D.A."/>
            <person name="Brescovit A.D."/>
            <person name="Santos A.J."/>
        </authorList>
    </citation>
    <scope>NUCLEOTIDE SEQUENCE</scope>
    <source>
        <tissue evidence="1">Shoot tissue taken approximately 20 cm above the soil surface</tissue>
    </source>
</reference>
<proteinExistence type="predicted"/>
<reference evidence="1" key="2">
    <citation type="journal article" date="2015" name="Data Brief">
        <title>Shoot transcriptome of the giant reed, Arundo donax.</title>
        <authorList>
            <person name="Barrero R.A."/>
            <person name="Guerrero F.D."/>
            <person name="Moolhuijzen P."/>
            <person name="Goolsby J.A."/>
            <person name="Tidwell J."/>
            <person name="Bellgard S.E."/>
            <person name="Bellgard M.I."/>
        </authorList>
    </citation>
    <scope>NUCLEOTIDE SEQUENCE</scope>
    <source>
        <tissue evidence="1">Shoot tissue taken approximately 20 cm above the soil surface</tissue>
    </source>
</reference>
<dbReference type="EMBL" id="GBRH01251133">
    <property type="protein sequence ID" value="JAD46762.1"/>
    <property type="molecule type" value="Transcribed_RNA"/>
</dbReference>
<name>A0A0A9AI40_ARUDO</name>
<accession>A0A0A9AI40</accession>
<organism evidence="1">
    <name type="scientific">Arundo donax</name>
    <name type="common">Giant reed</name>
    <name type="synonym">Donax arundinaceus</name>
    <dbReference type="NCBI Taxonomy" id="35708"/>
    <lineage>
        <taxon>Eukaryota</taxon>
        <taxon>Viridiplantae</taxon>
        <taxon>Streptophyta</taxon>
        <taxon>Embryophyta</taxon>
        <taxon>Tracheophyta</taxon>
        <taxon>Spermatophyta</taxon>
        <taxon>Magnoliopsida</taxon>
        <taxon>Liliopsida</taxon>
        <taxon>Poales</taxon>
        <taxon>Poaceae</taxon>
        <taxon>PACMAD clade</taxon>
        <taxon>Arundinoideae</taxon>
        <taxon>Arundineae</taxon>
        <taxon>Arundo</taxon>
    </lineage>
</organism>
<dbReference type="AlphaFoldDB" id="A0A0A9AI40"/>
<sequence>MELHGSQSLISGLDTINLDYWKLMKLKQLFKHIRDIMNSESCLMAYAMLLQPFKMP</sequence>
<evidence type="ECO:0000313" key="1">
    <source>
        <dbReference type="EMBL" id="JAD46762.1"/>
    </source>
</evidence>